<dbReference type="STRING" id="364197.SAMN05216296_1102"/>
<dbReference type="EMBL" id="LT629785">
    <property type="protein sequence ID" value="SDT98957.1"/>
    <property type="molecule type" value="Genomic_DNA"/>
</dbReference>
<name>A0A1H2EV24_9PSED</name>
<keyword evidence="2" id="KW-0808">Transferase</keyword>
<keyword evidence="3" id="KW-1185">Reference proteome</keyword>
<dbReference type="Proteomes" id="UP000243232">
    <property type="component" value="Chromosome I"/>
</dbReference>
<dbReference type="OrthoDB" id="8385759at2"/>
<reference evidence="3" key="1">
    <citation type="submission" date="2016-10" db="EMBL/GenBank/DDBJ databases">
        <authorList>
            <person name="Varghese N."/>
            <person name="Submissions S."/>
        </authorList>
    </citation>
    <scope>NUCLEOTIDE SEQUENCE [LARGE SCALE GENOMIC DNA]</scope>
    <source>
        <strain evidence="3">DSM 17875</strain>
    </source>
</reference>
<protein>
    <submittedName>
        <fullName evidence="2">Methyltransferase domain-containing protein</fullName>
    </submittedName>
</protein>
<dbReference type="RefSeq" id="WP_090193465.1">
    <property type="nucleotide sequence ID" value="NZ_LT629785.1"/>
</dbReference>
<accession>A0A1H2EV24</accession>
<dbReference type="CDD" id="cd02440">
    <property type="entry name" value="AdoMet_MTases"/>
    <property type="match status" value="1"/>
</dbReference>
<evidence type="ECO:0000313" key="2">
    <source>
        <dbReference type="EMBL" id="SDT98957.1"/>
    </source>
</evidence>
<feature type="domain" description="Methyltransferase type 11" evidence="1">
    <location>
        <begin position="63"/>
        <end position="160"/>
    </location>
</feature>
<evidence type="ECO:0000259" key="1">
    <source>
        <dbReference type="Pfam" id="PF08241"/>
    </source>
</evidence>
<dbReference type="Gene3D" id="3.40.50.150">
    <property type="entry name" value="Vaccinia Virus protein VP39"/>
    <property type="match status" value="1"/>
</dbReference>
<dbReference type="SUPFAM" id="SSF53335">
    <property type="entry name" value="S-adenosyl-L-methionine-dependent methyltransferases"/>
    <property type="match status" value="1"/>
</dbReference>
<evidence type="ECO:0000313" key="3">
    <source>
        <dbReference type="Proteomes" id="UP000243232"/>
    </source>
</evidence>
<dbReference type="AlphaFoldDB" id="A0A1H2EV24"/>
<keyword evidence="2" id="KW-0489">Methyltransferase</keyword>
<dbReference type="GO" id="GO:0032259">
    <property type="term" value="P:methylation"/>
    <property type="evidence" value="ECO:0007669"/>
    <property type="project" value="UniProtKB-KW"/>
</dbReference>
<dbReference type="InterPro" id="IPR013216">
    <property type="entry name" value="Methyltransf_11"/>
</dbReference>
<dbReference type="GO" id="GO:0008757">
    <property type="term" value="F:S-adenosylmethionine-dependent methyltransferase activity"/>
    <property type="evidence" value="ECO:0007669"/>
    <property type="project" value="InterPro"/>
</dbReference>
<sequence length="268" mass="29297">MKDIDVYTRANRDAWDVSAPLHGQGPEWEALLQGFATPGYSVLDETLTATLVALAPQGKRAVQIGCNNGRELLSLAALGAIPALGIDQSSAFLQQAARLAKAGDTSCEFICSDIYALEKTYTDQYQLALITIGVLNWMPDLQRFFAVVARLMLPGAVLVIYETHPILEVFDPLAADPFKPQTSYFCKQPQVETAAITYDGSDGGEGAPAYWFIHTLGEIVTACAQAGLIIERLTEHAHCNREVEYQQYQQQSAQLPLCYTLVARKPLG</sequence>
<dbReference type="Pfam" id="PF08241">
    <property type="entry name" value="Methyltransf_11"/>
    <property type="match status" value="1"/>
</dbReference>
<proteinExistence type="predicted"/>
<dbReference type="PANTHER" id="PTHR43861">
    <property type="entry name" value="TRANS-ACONITATE 2-METHYLTRANSFERASE-RELATED"/>
    <property type="match status" value="1"/>
</dbReference>
<dbReference type="InterPro" id="IPR029063">
    <property type="entry name" value="SAM-dependent_MTases_sf"/>
</dbReference>
<gene>
    <name evidence="2" type="ORF">SAMN05216296_1102</name>
</gene>
<organism evidence="2 3">
    <name type="scientific">Pseudomonas pohangensis</name>
    <dbReference type="NCBI Taxonomy" id="364197"/>
    <lineage>
        <taxon>Bacteria</taxon>
        <taxon>Pseudomonadati</taxon>
        <taxon>Pseudomonadota</taxon>
        <taxon>Gammaproteobacteria</taxon>
        <taxon>Pseudomonadales</taxon>
        <taxon>Pseudomonadaceae</taxon>
        <taxon>Pseudomonas</taxon>
    </lineage>
</organism>